<reference evidence="4" key="2">
    <citation type="submission" date="2025-09" db="UniProtKB">
        <authorList>
            <consortium name="Ensembl"/>
        </authorList>
    </citation>
    <scope>IDENTIFICATION</scope>
</reference>
<proteinExistence type="predicted"/>
<dbReference type="InterPro" id="IPR017994">
    <property type="entry name" value="P_trefoil_chordata"/>
</dbReference>
<evidence type="ECO:0000259" key="3">
    <source>
        <dbReference type="PROSITE" id="PS51448"/>
    </source>
</evidence>
<dbReference type="FunFam" id="4.10.110.10:FF:000006">
    <property type="entry name" value="Trefoil factor 1"/>
    <property type="match status" value="1"/>
</dbReference>
<organism evidence="4 5">
    <name type="scientific">Salvator merianae</name>
    <name type="common">Argentine black and white tegu</name>
    <name type="synonym">Tupinambis merianae</name>
    <dbReference type="NCBI Taxonomy" id="96440"/>
    <lineage>
        <taxon>Eukaryota</taxon>
        <taxon>Metazoa</taxon>
        <taxon>Chordata</taxon>
        <taxon>Craniata</taxon>
        <taxon>Vertebrata</taxon>
        <taxon>Euteleostomi</taxon>
        <taxon>Lepidosauria</taxon>
        <taxon>Squamata</taxon>
        <taxon>Bifurcata</taxon>
        <taxon>Unidentata</taxon>
        <taxon>Episquamata</taxon>
        <taxon>Laterata</taxon>
        <taxon>Teiioidea</taxon>
        <taxon>Teiidae</taxon>
        <taxon>Salvator</taxon>
    </lineage>
</organism>
<name>A0A8D0EBV3_SALMN</name>
<dbReference type="Ensembl" id="ENSSMRT00000034813.1">
    <property type="protein sequence ID" value="ENSSMRP00000029825.1"/>
    <property type="gene ID" value="ENSSMRG00000022925.1"/>
</dbReference>
<dbReference type="Proteomes" id="UP000694421">
    <property type="component" value="Unplaced"/>
</dbReference>
<dbReference type="InterPro" id="IPR044913">
    <property type="entry name" value="P_trefoil_dom_sf"/>
</dbReference>
<dbReference type="SUPFAM" id="SSF57492">
    <property type="entry name" value="Trefoil"/>
    <property type="match status" value="1"/>
</dbReference>
<feature type="domain" description="P-type" evidence="3">
    <location>
        <begin position="32"/>
        <end position="74"/>
    </location>
</feature>
<dbReference type="PROSITE" id="PS51448">
    <property type="entry name" value="P_TREFOIL_2"/>
    <property type="match status" value="1"/>
</dbReference>
<dbReference type="CDD" id="cd00111">
    <property type="entry name" value="Trefoil"/>
    <property type="match status" value="1"/>
</dbReference>
<dbReference type="AlphaFoldDB" id="A0A8D0EBV3"/>
<dbReference type="SMART" id="SM00018">
    <property type="entry name" value="PD"/>
    <property type="match status" value="1"/>
</dbReference>
<dbReference type="PANTHER" id="PTHR13826:SF14">
    <property type="entry name" value="TREFOIL FACTOR 2"/>
    <property type="match status" value="1"/>
</dbReference>
<comment type="caution">
    <text evidence="2">Lacks conserved residue(s) required for the propagation of feature annotation.</text>
</comment>
<evidence type="ECO:0000256" key="2">
    <source>
        <dbReference type="PROSITE-ProRule" id="PRU00779"/>
    </source>
</evidence>
<dbReference type="InterPro" id="IPR000519">
    <property type="entry name" value="P_trefoil_dom"/>
</dbReference>
<keyword evidence="1 2" id="KW-1015">Disulfide bond</keyword>
<dbReference type="Pfam" id="PF00088">
    <property type="entry name" value="Trefoil"/>
    <property type="match status" value="1"/>
</dbReference>
<dbReference type="Gene3D" id="4.10.110.10">
    <property type="entry name" value="Spasmolytic Protein, domain 1"/>
    <property type="match status" value="1"/>
</dbReference>
<protein>
    <recommendedName>
        <fullName evidence="3">P-type domain-containing protein</fullName>
    </recommendedName>
</protein>
<accession>A0A8D0EBV3</accession>
<sequence>MADLEATSCTFENKISPALMFAVPWAGQSMQTICPSEVKVRKNCGFPGISGECQSRGCCFDSSIRGVIFCFFPANMLEEDCLPEIFPY</sequence>
<reference evidence="4" key="1">
    <citation type="submission" date="2025-08" db="UniProtKB">
        <authorList>
            <consortium name="Ensembl"/>
        </authorList>
    </citation>
    <scope>IDENTIFICATION</scope>
</reference>
<feature type="disulfide bond" evidence="2">
    <location>
        <begin position="53"/>
        <end position="70"/>
    </location>
</feature>
<evidence type="ECO:0000256" key="1">
    <source>
        <dbReference type="ARBA" id="ARBA00023157"/>
    </source>
</evidence>
<evidence type="ECO:0000313" key="4">
    <source>
        <dbReference type="Ensembl" id="ENSSMRP00000029825.1"/>
    </source>
</evidence>
<keyword evidence="5" id="KW-1185">Reference proteome</keyword>
<dbReference type="GO" id="GO:0005615">
    <property type="term" value="C:extracellular space"/>
    <property type="evidence" value="ECO:0007669"/>
    <property type="project" value="TreeGrafter"/>
</dbReference>
<dbReference type="PANTHER" id="PTHR13826">
    <property type="entry name" value="INTESTINAL TREFOIL FACTOR-RELATED"/>
    <property type="match status" value="1"/>
</dbReference>
<evidence type="ECO:0000313" key="5">
    <source>
        <dbReference type="Proteomes" id="UP000694421"/>
    </source>
</evidence>